<evidence type="ECO:0000256" key="1">
    <source>
        <dbReference type="ARBA" id="ARBA00001947"/>
    </source>
</evidence>
<comment type="cofactor">
    <cofactor evidence="1">
        <name>Zn(2+)</name>
        <dbReference type="ChEBI" id="CHEBI:29105"/>
    </cofactor>
</comment>
<evidence type="ECO:0000256" key="8">
    <source>
        <dbReference type="PROSITE-ProRule" id="PRU01379"/>
    </source>
</evidence>
<evidence type="ECO:0000256" key="2">
    <source>
        <dbReference type="ARBA" id="ARBA00005988"/>
    </source>
</evidence>
<evidence type="ECO:0000256" key="4">
    <source>
        <dbReference type="ARBA" id="ARBA00022723"/>
    </source>
</evidence>
<dbReference type="RefSeq" id="WP_353496214.1">
    <property type="nucleotide sequence ID" value="NZ_CP115920.1"/>
</dbReference>
<organism evidence="10">
    <name type="scientific">Vibrio chaetopteri</name>
    <dbReference type="NCBI Taxonomy" id="3016528"/>
    <lineage>
        <taxon>Bacteria</taxon>
        <taxon>Pseudomonadati</taxon>
        <taxon>Pseudomonadota</taxon>
        <taxon>Gammaproteobacteria</taxon>
        <taxon>Vibrionales</taxon>
        <taxon>Vibrionaceae</taxon>
        <taxon>Vibrio</taxon>
    </lineage>
</organism>
<dbReference type="SMART" id="SM00631">
    <property type="entry name" value="Zn_pept"/>
    <property type="match status" value="1"/>
</dbReference>
<sequence>MFAATPRELGHIHEYAERYSELSLSTLTHIEHQGFEMPIQQLSLGSSHPSAPCLILTGSIHGVERIGSQIILAFIRSLLKRRQWDSQLNDTLNKIRILTVPVVNPWGVALKTRSNHRGVDLMRNAPITASNPRYQLHAGQSISPKLPWYRGNSAKMEQELIAVSNSILKTTQSASSTIVLDLHSGFGTRDRLWFPFAHHNRPPETLHQFYLIYSQFRKSFPHYELYQFEPQWHQYTTHGDFWDWMYLRHYQQSTSPFVPLTLELGSWLWVKKNPMQLLSFSQLFHPTKPHRIKRVQRRHSTLLSYLMQVLYNELLTQVNNNDRLMLTKKAKKLWYPSY</sequence>
<gene>
    <name evidence="10" type="ORF">PG915_08975</name>
</gene>
<dbReference type="SUPFAM" id="SSF53187">
    <property type="entry name" value="Zn-dependent exopeptidases"/>
    <property type="match status" value="1"/>
</dbReference>
<dbReference type="PROSITE" id="PS52035">
    <property type="entry name" value="PEPTIDASE_M14"/>
    <property type="match status" value="1"/>
</dbReference>
<evidence type="ECO:0000313" key="10">
    <source>
        <dbReference type="EMBL" id="XCD14740.1"/>
    </source>
</evidence>
<comment type="similarity">
    <text evidence="2 8">Belongs to the peptidase M14 family.</text>
</comment>
<protein>
    <submittedName>
        <fullName evidence="10">DUF2817 domain-containing protein</fullName>
    </submittedName>
</protein>
<dbReference type="PROSITE" id="PS00132">
    <property type="entry name" value="CARBOXYPEPT_ZN_1"/>
    <property type="match status" value="1"/>
</dbReference>
<comment type="caution">
    <text evidence="8">Lacks conserved residue(s) required for the propagation of feature annotation.</text>
</comment>
<evidence type="ECO:0000259" key="9">
    <source>
        <dbReference type="PROSITE" id="PS52035"/>
    </source>
</evidence>
<dbReference type="EMBL" id="CP115920">
    <property type="protein sequence ID" value="XCD14740.1"/>
    <property type="molecule type" value="Genomic_DNA"/>
</dbReference>
<accession>A0AAU8BEH5</accession>
<dbReference type="GO" id="GO:0006508">
    <property type="term" value="P:proteolysis"/>
    <property type="evidence" value="ECO:0007669"/>
    <property type="project" value="UniProtKB-KW"/>
</dbReference>
<keyword evidence="6" id="KW-0862">Zinc</keyword>
<dbReference type="GO" id="GO:0008270">
    <property type="term" value="F:zinc ion binding"/>
    <property type="evidence" value="ECO:0007669"/>
    <property type="project" value="InterPro"/>
</dbReference>
<keyword evidence="3" id="KW-0645">Protease</keyword>
<feature type="domain" description="Peptidase M14" evidence="9">
    <location>
        <begin position="1"/>
        <end position="281"/>
    </location>
</feature>
<dbReference type="KEGG" id="vck:PG915_08975"/>
<name>A0AAU8BEH5_9VIBR</name>
<dbReference type="PANTHER" id="PTHR11705:SF143">
    <property type="entry name" value="SLL0236 PROTEIN"/>
    <property type="match status" value="1"/>
</dbReference>
<evidence type="ECO:0000256" key="6">
    <source>
        <dbReference type="ARBA" id="ARBA00022833"/>
    </source>
</evidence>
<dbReference type="InterPro" id="IPR057246">
    <property type="entry name" value="CARBOXYPEPT_ZN_1"/>
</dbReference>
<evidence type="ECO:0000256" key="5">
    <source>
        <dbReference type="ARBA" id="ARBA00022801"/>
    </source>
</evidence>
<evidence type="ECO:0000256" key="7">
    <source>
        <dbReference type="ARBA" id="ARBA00023049"/>
    </source>
</evidence>
<dbReference type="GO" id="GO:0005615">
    <property type="term" value="C:extracellular space"/>
    <property type="evidence" value="ECO:0007669"/>
    <property type="project" value="TreeGrafter"/>
</dbReference>
<proteinExistence type="inferred from homology"/>
<keyword evidence="7" id="KW-0482">Metalloprotease</keyword>
<evidence type="ECO:0000256" key="3">
    <source>
        <dbReference type="ARBA" id="ARBA00022670"/>
    </source>
</evidence>
<keyword evidence="5" id="KW-0378">Hydrolase</keyword>
<dbReference type="AlphaFoldDB" id="A0AAU8BEH5"/>
<dbReference type="InterPro" id="IPR000834">
    <property type="entry name" value="Peptidase_M14"/>
</dbReference>
<dbReference type="Gene3D" id="3.40.630.10">
    <property type="entry name" value="Zn peptidases"/>
    <property type="match status" value="1"/>
</dbReference>
<keyword evidence="4" id="KW-0479">Metal-binding</keyword>
<dbReference type="GO" id="GO:0004181">
    <property type="term" value="F:metallocarboxypeptidase activity"/>
    <property type="evidence" value="ECO:0007669"/>
    <property type="project" value="InterPro"/>
</dbReference>
<dbReference type="Pfam" id="PF00246">
    <property type="entry name" value="Peptidase_M14"/>
    <property type="match status" value="1"/>
</dbReference>
<reference evidence="10" key="1">
    <citation type="submission" date="2023-01" db="EMBL/GenBank/DDBJ databases">
        <title>Vibrio sp. CB1-14 genome sequencing.</title>
        <authorList>
            <person name="Otstavnykh N."/>
            <person name="Isaeva M."/>
            <person name="Meleshko D."/>
        </authorList>
    </citation>
    <scope>NUCLEOTIDE SEQUENCE</scope>
    <source>
        <strain evidence="10">CB1-14</strain>
    </source>
</reference>
<dbReference type="PANTHER" id="PTHR11705">
    <property type="entry name" value="PROTEASE FAMILY M14 CARBOXYPEPTIDASE A,B"/>
    <property type="match status" value="1"/>
</dbReference>